<evidence type="ECO:0000256" key="3">
    <source>
        <dbReference type="ARBA" id="ARBA00022475"/>
    </source>
</evidence>
<sequence length="185" mass="20488">MAIRRRLETDPELDITSFMSLMTVLVPVLLLNMVFSHISVLNLNLPGLSDPSTTQDQKENQQLELVLRADYIDINYPAGIRVKRISNRDGAPDFKLVSDVLQEVKRSLREKDIDKKDLVILSEPGTPYRTLVSAMDTARSFRAVVAASVVDAELFPQISLGDAPPEEGQAQAQQESEQQLAGNGL</sequence>
<keyword evidence="3" id="KW-1003">Cell membrane</keyword>
<evidence type="ECO:0000256" key="1">
    <source>
        <dbReference type="ARBA" id="ARBA00004162"/>
    </source>
</evidence>
<accession>A0ABY2UL32</accession>
<evidence type="ECO:0000313" key="10">
    <source>
        <dbReference type="EMBL" id="TLM79135.1"/>
    </source>
</evidence>
<keyword evidence="11" id="KW-1185">Reference proteome</keyword>
<keyword evidence="6 9" id="KW-0472">Membrane</keyword>
<keyword evidence="5 9" id="KW-1133">Transmembrane helix</keyword>
<evidence type="ECO:0000256" key="9">
    <source>
        <dbReference type="SAM" id="Phobius"/>
    </source>
</evidence>
<keyword evidence="7" id="KW-0813">Transport</keyword>
<keyword evidence="7" id="KW-0653">Protein transport</keyword>
<comment type="similarity">
    <text evidence="2 7">Belongs to the ExbD/TolR family.</text>
</comment>
<protein>
    <submittedName>
        <fullName evidence="10">Biopolymer transporter ExbD</fullName>
    </submittedName>
</protein>
<feature type="transmembrane region" description="Helical" evidence="9">
    <location>
        <begin position="15"/>
        <end position="35"/>
    </location>
</feature>
<evidence type="ECO:0000256" key="7">
    <source>
        <dbReference type="RuleBase" id="RU003879"/>
    </source>
</evidence>
<dbReference type="Proteomes" id="UP000306791">
    <property type="component" value="Unassembled WGS sequence"/>
</dbReference>
<comment type="caution">
    <text evidence="10">The sequence shown here is derived from an EMBL/GenBank/DDBJ whole genome shotgun (WGS) entry which is preliminary data.</text>
</comment>
<evidence type="ECO:0000256" key="8">
    <source>
        <dbReference type="SAM" id="MobiDB-lite"/>
    </source>
</evidence>
<dbReference type="RefSeq" id="WP_138234308.1">
    <property type="nucleotide sequence ID" value="NZ_CP185860.1"/>
</dbReference>
<dbReference type="InterPro" id="IPR003400">
    <property type="entry name" value="ExbD"/>
</dbReference>
<dbReference type="Pfam" id="PF02472">
    <property type="entry name" value="ExbD"/>
    <property type="match status" value="1"/>
</dbReference>
<organism evidence="10 11">
    <name type="scientific">Microbulbifer harenosus</name>
    <dbReference type="NCBI Taxonomy" id="2576840"/>
    <lineage>
        <taxon>Bacteria</taxon>
        <taxon>Pseudomonadati</taxon>
        <taxon>Pseudomonadota</taxon>
        <taxon>Gammaproteobacteria</taxon>
        <taxon>Cellvibrionales</taxon>
        <taxon>Microbulbiferaceae</taxon>
        <taxon>Microbulbifer</taxon>
    </lineage>
</organism>
<name>A0ABY2UL32_9GAMM</name>
<feature type="region of interest" description="Disordered" evidence="8">
    <location>
        <begin position="160"/>
        <end position="185"/>
    </location>
</feature>
<evidence type="ECO:0000256" key="6">
    <source>
        <dbReference type="ARBA" id="ARBA00023136"/>
    </source>
</evidence>
<reference evidence="10 11" key="1">
    <citation type="submission" date="2019-05" db="EMBL/GenBank/DDBJ databases">
        <title>Microbulbifer harenosus sp. nov., an alginate-degrading bacterium isolated from coastal sand.</title>
        <authorList>
            <person name="Huang H."/>
            <person name="Mo K."/>
            <person name="Bao S."/>
        </authorList>
    </citation>
    <scope>NUCLEOTIDE SEQUENCE [LARGE SCALE GENOMIC DNA]</scope>
    <source>
        <strain evidence="10 11">HB161719</strain>
    </source>
</reference>
<keyword evidence="4 7" id="KW-0812">Transmembrane</keyword>
<feature type="compositionally biased region" description="Low complexity" evidence="8">
    <location>
        <begin position="166"/>
        <end position="185"/>
    </location>
</feature>
<evidence type="ECO:0000256" key="5">
    <source>
        <dbReference type="ARBA" id="ARBA00022989"/>
    </source>
</evidence>
<comment type="subcellular location">
    <subcellularLocation>
        <location evidence="1">Cell membrane</location>
        <topology evidence="1">Single-pass membrane protein</topology>
    </subcellularLocation>
    <subcellularLocation>
        <location evidence="7">Cell membrane</location>
        <topology evidence="7">Single-pass type II membrane protein</topology>
    </subcellularLocation>
</comment>
<gene>
    <name evidence="10" type="ORF">FDY93_03235</name>
</gene>
<evidence type="ECO:0000256" key="2">
    <source>
        <dbReference type="ARBA" id="ARBA00005811"/>
    </source>
</evidence>
<dbReference type="EMBL" id="VANI01000004">
    <property type="protein sequence ID" value="TLM79135.1"/>
    <property type="molecule type" value="Genomic_DNA"/>
</dbReference>
<evidence type="ECO:0000313" key="11">
    <source>
        <dbReference type="Proteomes" id="UP000306791"/>
    </source>
</evidence>
<proteinExistence type="inferred from homology"/>
<evidence type="ECO:0000256" key="4">
    <source>
        <dbReference type="ARBA" id="ARBA00022692"/>
    </source>
</evidence>